<organism evidence="2 3">
    <name type="scientific">Candidatus Taenaricola geysiri</name>
    <dbReference type="NCBI Taxonomy" id="1974752"/>
    <lineage>
        <taxon>Bacteria</taxon>
        <taxon>Pseudomonadati</taxon>
        <taxon>Candidatus Omnitrophota</taxon>
        <taxon>Candidatus Taenaricola</taxon>
    </lineage>
</organism>
<evidence type="ECO:0000313" key="2">
    <source>
        <dbReference type="EMBL" id="PIW66614.1"/>
    </source>
</evidence>
<dbReference type="InterPro" id="IPR005651">
    <property type="entry name" value="Trm112-like"/>
</dbReference>
<dbReference type="Gene3D" id="2.20.25.10">
    <property type="match status" value="1"/>
</dbReference>
<dbReference type="GO" id="GO:0005829">
    <property type="term" value="C:cytosol"/>
    <property type="evidence" value="ECO:0007669"/>
    <property type="project" value="TreeGrafter"/>
</dbReference>
<dbReference type="SUPFAM" id="SSF158997">
    <property type="entry name" value="Trm112p-like"/>
    <property type="match status" value="1"/>
</dbReference>
<evidence type="ECO:0000313" key="3">
    <source>
        <dbReference type="Proteomes" id="UP000231267"/>
    </source>
</evidence>
<sequence length="59" mass="6513">MIDKELLDILACPACKADIKLVGEKLICQNPACALRYPIKDGIPIMLIDEAEKSEKNNV</sequence>
<comment type="caution">
    <text evidence="2">The sequence shown here is derived from an EMBL/GenBank/DDBJ whole genome shotgun (WGS) entry which is preliminary data.</text>
</comment>
<reference evidence="2 3" key="1">
    <citation type="submission" date="2017-09" db="EMBL/GenBank/DDBJ databases">
        <title>Depth-based differentiation of microbial function through sediment-hosted aquifers and enrichment of novel symbionts in the deep terrestrial subsurface.</title>
        <authorList>
            <person name="Probst A.J."/>
            <person name="Ladd B."/>
            <person name="Jarett J.K."/>
            <person name="Geller-Mcgrath D.E."/>
            <person name="Sieber C.M."/>
            <person name="Emerson J.B."/>
            <person name="Anantharaman K."/>
            <person name="Thomas B.C."/>
            <person name="Malmstrom R."/>
            <person name="Stieglmeier M."/>
            <person name="Klingl A."/>
            <person name="Woyke T."/>
            <person name="Ryan C.M."/>
            <person name="Banfield J.F."/>
        </authorList>
    </citation>
    <scope>NUCLEOTIDE SEQUENCE [LARGE SCALE GENOMIC DNA]</scope>
    <source>
        <strain evidence="2">CG12_big_fil_rev_8_21_14_0_65_43_15</strain>
    </source>
</reference>
<dbReference type="Pfam" id="PF03966">
    <property type="entry name" value="Trm112p"/>
    <property type="match status" value="1"/>
</dbReference>
<dbReference type="PANTHER" id="PTHR33505">
    <property type="entry name" value="ZGC:162634"/>
    <property type="match status" value="1"/>
</dbReference>
<dbReference type="HAMAP" id="MF_01187">
    <property type="entry name" value="UPF0434"/>
    <property type="match status" value="1"/>
</dbReference>
<comment type="similarity">
    <text evidence="1">Belongs to the UPF0434 family.</text>
</comment>
<accession>A0A2J0LID4</accession>
<proteinExistence type="inferred from homology"/>
<dbReference type="Proteomes" id="UP000231267">
    <property type="component" value="Unassembled WGS sequence"/>
</dbReference>
<protein>
    <recommendedName>
        <fullName evidence="1">UPF0434 protein COW11_02335</fullName>
    </recommendedName>
</protein>
<evidence type="ECO:0000256" key="1">
    <source>
        <dbReference type="HAMAP-Rule" id="MF_01187"/>
    </source>
</evidence>
<dbReference type="EMBL" id="PFGP01000050">
    <property type="protein sequence ID" value="PIW66614.1"/>
    <property type="molecule type" value="Genomic_DNA"/>
</dbReference>
<dbReference type="PANTHER" id="PTHR33505:SF4">
    <property type="entry name" value="PROTEIN PREY, MITOCHONDRIAL"/>
    <property type="match status" value="1"/>
</dbReference>
<dbReference type="AlphaFoldDB" id="A0A2J0LID4"/>
<gene>
    <name evidence="2" type="ORF">COW11_02335</name>
</gene>
<name>A0A2J0LID4_9BACT</name>